<protein>
    <submittedName>
        <fullName evidence="2">MTH538 TIR-like domain</fullName>
    </submittedName>
</protein>
<evidence type="ECO:0000259" key="1">
    <source>
        <dbReference type="Pfam" id="PF08937"/>
    </source>
</evidence>
<dbReference type="Pfam" id="PF08937">
    <property type="entry name" value="ThsB_TIR"/>
    <property type="match status" value="1"/>
</dbReference>
<gene>
    <name evidence="2" type="ORF">SAMN02745671_02271</name>
</gene>
<sequence length="186" mass="21736">MGNRTANYAAFYVAEPFDESNLGANATPDFVYYNQLRAWKARDSSFPFVDAHSKTYSVRDNSKWETLKQRLHERLDVSKNIILFLSRHTKNSRALHEEIDYGINNKGLPVIVIYPDFKEKSDIAGYSGIKQQVRDLWDNLPVFRNSMRNVATIHVPYQKKLIEDALKYDNFKVTSMSNIDAYYFKY</sequence>
<evidence type="ECO:0000313" key="2">
    <source>
        <dbReference type="EMBL" id="SHI96800.1"/>
    </source>
</evidence>
<reference evidence="2 3" key="1">
    <citation type="submission" date="2016-11" db="EMBL/GenBank/DDBJ databases">
        <authorList>
            <person name="Jaros S."/>
            <person name="Januszkiewicz K."/>
            <person name="Wedrychowicz H."/>
        </authorList>
    </citation>
    <scope>NUCLEOTIDE SEQUENCE [LARGE SCALE GENOMIC DNA]</scope>
    <source>
        <strain evidence="2 3">DSM 3074</strain>
    </source>
</reference>
<dbReference type="RefSeq" id="WP_080326161.1">
    <property type="nucleotide sequence ID" value="NZ_FQYW01000020.1"/>
</dbReference>
<dbReference type="InterPro" id="IPR015032">
    <property type="entry name" value="ThsB__TIR-like_domain"/>
</dbReference>
<dbReference type="AlphaFoldDB" id="A0A1M6FGF8"/>
<feature type="domain" description="Thoeris protein ThsB TIR-like" evidence="1">
    <location>
        <begin position="26"/>
        <end position="119"/>
    </location>
</feature>
<evidence type="ECO:0000313" key="3">
    <source>
        <dbReference type="Proteomes" id="UP000191240"/>
    </source>
</evidence>
<dbReference type="Gene3D" id="3.40.50.11200">
    <property type="match status" value="1"/>
</dbReference>
<organism evidence="2 3">
    <name type="scientific">Anaerovibrio lipolyticus DSM 3074</name>
    <dbReference type="NCBI Taxonomy" id="1120997"/>
    <lineage>
        <taxon>Bacteria</taxon>
        <taxon>Bacillati</taxon>
        <taxon>Bacillota</taxon>
        <taxon>Negativicutes</taxon>
        <taxon>Selenomonadales</taxon>
        <taxon>Selenomonadaceae</taxon>
        <taxon>Anaerovibrio</taxon>
    </lineage>
</organism>
<accession>A0A1M6FGF8</accession>
<proteinExistence type="predicted"/>
<dbReference type="Proteomes" id="UP000191240">
    <property type="component" value="Unassembled WGS sequence"/>
</dbReference>
<name>A0A1M6FGF8_9FIRM</name>
<dbReference type="OrthoDB" id="2218415at2"/>
<dbReference type="EMBL" id="FQYW01000020">
    <property type="protein sequence ID" value="SHI96800.1"/>
    <property type="molecule type" value="Genomic_DNA"/>
</dbReference>